<dbReference type="Pfam" id="PF00501">
    <property type="entry name" value="AMP-binding"/>
    <property type="match status" value="1"/>
</dbReference>
<evidence type="ECO:0000259" key="3">
    <source>
        <dbReference type="Pfam" id="PF00501"/>
    </source>
</evidence>
<dbReference type="Gene3D" id="3.30.300.30">
    <property type="match status" value="1"/>
</dbReference>
<dbReference type="PANTHER" id="PTHR43201">
    <property type="entry name" value="ACYL-COA SYNTHETASE"/>
    <property type="match status" value="1"/>
</dbReference>
<feature type="domain" description="AMP-dependent synthetase/ligase" evidence="3">
    <location>
        <begin position="20"/>
        <end position="378"/>
    </location>
</feature>
<sequence>MDVGYLLDRVEPRLQTLRSDQAALAMETGEFWTYGELNEKANRYANALLDKGVQKGDRVGILMFNSLEYFAVYFAIAKIGGIAVRINFRLETEELRYILNDSGSKVLCFDASLSDRLEPITDRTPVESFICYDKDSGETPHWAEGWGALEKGDKELVRRPMIEETDPVMLMYTSGTTGRPKGALWTHRNTIWFAAMQSLKWNFNGRTVGMTTGPLYHVGAMEDVALAVLLSGGTVVISRSGNFDIRRTLEVIGEKQVSDIFLFPFMIYEMLKLNDIESYKLESLNTIYSGGDPIISWAIDRLYELFPHIGLVQVYGLTEGTPIAVSLDPADAKTKGYTAGKPMPFTEVKVVDDRGERLPAGEIGEICTKGPAVVSEYWNKPEATSKTFVDGWCHTGDLGVLDSEGFLKISGRKKDMIRSGGENIYPVEVEDVLIRHDAVQDVAVIGIPDPKYIETVCAVIVTKPGRSVTEKELLEFIEGKLARYKKPRSFVFLDELPRTASGKVQKFRLRDEYKHLREPQVNS</sequence>
<evidence type="ECO:0000256" key="2">
    <source>
        <dbReference type="ARBA" id="ARBA00022598"/>
    </source>
</evidence>
<dbReference type="NCBIfam" id="NF004837">
    <property type="entry name" value="PRK06187.1"/>
    <property type="match status" value="1"/>
</dbReference>
<evidence type="ECO:0000313" key="6">
    <source>
        <dbReference type="Proteomes" id="UP000076490"/>
    </source>
</evidence>
<evidence type="ECO:0000313" key="5">
    <source>
        <dbReference type="EMBL" id="KZE40291.1"/>
    </source>
</evidence>
<dbReference type="GO" id="GO:0006631">
    <property type="term" value="P:fatty acid metabolic process"/>
    <property type="evidence" value="ECO:0007669"/>
    <property type="project" value="TreeGrafter"/>
</dbReference>
<dbReference type="RefSeq" id="WP_063178744.1">
    <property type="nucleotide sequence ID" value="NZ_LQNT01000001.1"/>
</dbReference>
<keyword evidence="2" id="KW-0436">Ligase</keyword>
<dbReference type="FunFam" id="3.30.300.30:FF:000008">
    <property type="entry name" value="2,3-dihydroxybenzoate-AMP ligase"/>
    <property type="match status" value="1"/>
</dbReference>
<dbReference type="PROSITE" id="PS00455">
    <property type="entry name" value="AMP_BINDING"/>
    <property type="match status" value="1"/>
</dbReference>
<dbReference type="Proteomes" id="UP000076490">
    <property type="component" value="Unassembled WGS sequence"/>
</dbReference>
<evidence type="ECO:0000256" key="1">
    <source>
        <dbReference type="ARBA" id="ARBA00006432"/>
    </source>
</evidence>
<dbReference type="SUPFAM" id="SSF56801">
    <property type="entry name" value="Acetyl-CoA synthetase-like"/>
    <property type="match status" value="1"/>
</dbReference>
<dbReference type="InterPro" id="IPR025110">
    <property type="entry name" value="AMP-bd_C"/>
</dbReference>
<comment type="caution">
    <text evidence="5">The sequence shown here is derived from an EMBL/GenBank/DDBJ whole genome shotgun (WGS) entry which is preliminary data.</text>
</comment>
<comment type="similarity">
    <text evidence="1">Belongs to the ATP-dependent AMP-binding enzyme family.</text>
</comment>
<dbReference type="PANTHER" id="PTHR43201:SF5">
    <property type="entry name" value="MEDIUM-CHAIN ACYL-COA LIGASE ACSF2, MITOCHONDRIAL"/>
    <property type="match status" value="1"/>
</dbReference>
<name>A0A163GIR9_9BACL</name>
<dbReference type="AlphaFoldDB" id="A0A163GIR9"/>
<gene>
    <name evidence="5" type="ORF">AV656_03240</name>
</gene>
<dbReference type="EMBL" id="LQNT01000001">
    <property type="protein sequence ID" value="KZE40291.1"/>
    <property type="molecule type" value="Genomic_DNA"/>
</dbReference>
<dbReference type="OrthoDB" id="9765680at2"/>
<proteinExistence type="inferred from homology"/>
<dbReference type="GO" id="GO:0031956">
    <property type="term" value="F:medium-chain fatty acid-CoA ligase activity"/>
    <property type="evidence" value="ECO:0007669"/>
    <property type="project" value="TreeGrafter"/>
</dbReference>
<organism evidence="5 6">
    <name type="scientific">Bhargavaea cecembensis</name>
    <dbReference type="NCBI Taxonomy" id="394098"/>
    <lineage>
        <taxon>Bacteria</taxon>
        <taxon>Bacillati</taxon>
        <taxon>Bacillota</taxon>
        <taxon>Bacilli</taxon>
        <taxon>Bacillales</taxon>
        <taxon>Caryophanaceae</taxon>
        <taxon>Bhargavaea</taxon>
    </lineage>
</organism>
<feature type="domain" description="AMP-binding enzyme C-terminal" evidence="4">
    <location>
        <begin position="428"/>
        <end position="503"/>
    </location>
</feature>
<accession>A0A163GIR9</accession>
<dbReference type="Pfam" id="PF13193">
    <property type="entry name" value="AMP-binding_C"/>
    <property type="match status" value="1"/>
</dbReference>
<reference evidence="5 6" key="1">
    <citation type="submission" date="2016-01" db="EMBL/GenBank/DDBJ databases">
        <title>Whole genome sequencing of Bhargavaea cecembensis T14.</title>
        <authorList>
            <person name="Hong K.W."/>
        </authorList>
    </citation>
    <scope>NUCLEOTIDE SEQUENCE [LARGE SCALE GENOMIC DNA]</scope>
    <source>
        <strain evidence="5 6">T14</strain>
    </source>
</reference>
<dbReference type="InterPro" id="IPR045851">
    <property type="entry name" value="AMP-bd_C_sf"/>
</dbReference>
<dbReference type="InterPro" id="IPR020845">
    <property type="entry name" value="AMP-binding_CS"/>
</dbReference>
<dbReference type="InterPro" id="IPR000873">
    <property type="entry name" value="AMP-dep_synth/lig_dom"/>
</dbReference>
<dbReference type="InterPro" id="IPR042099">
    <property type="entry name" value="ANL_N_sf"/>
</dbReference>
<evidence type="ECO:0000259" key="4">
    <source>
        <dbReference type="Pfam" id="PF13193"/>
    </source>
</evidence>
<protein>
    <submittedName>
        <fullName evidence="5">AMP-dependent synthetase</fullName>
    </submittedName>
</protein>
<dbReference type="Gene3D" id="3.40.50.12780">
    <property type="entry name" value="N-terminal domain of ligase-like"/>
    <property type="match status" value="1"/>
</dbReference>